<dbReference type="GO" id="GO:0004674">
    <property type="term" value="F:protein serine/threonine kinase activity"/>
    <property type="evidence" value="ECO:0007669"/>
    <property type="project" value="UniProtKB-KW"/>
</dbReference>
<dbReference type="GO" id="GO:0005524">
    <property type="term" value="F:ATP binding"/>
    <property type="evidence" value="ECO:0007669"/>
    <property type="project" value="UniProtKB-KW"/>
</dbReference>
<feature type="compositionally biased region" description="Low complexity" evidence="5">
    <location>
        <begin position="525"/>
        <end position="542"/>
    </location>
</feature>
<feature type="domain" description="Protein kinase" evidence="6">
    <location>
        <begin position="35"/>
        <end position="314"/>
    </location>
</feature>
<keyword evidence="3 7" id="KW-0418">Kinase</keyword>
<sequence length="829" mass="87015">MPAIAMAELKPTDKSDEAALRRTHALIGRVISQRYRIDEVIAMGGMGAVYRGEHVRMRKRVAIKILHPDTEGLPELVKRFEREAVAGAHIQHPNVATATDFGETEDGLFYLVAEYVRGITLHDLIRRGPLAPARAAHIARQLAAALGAAHAMDIVHRDLKPRNVMVVEAQSDLVKLIDWGFAKVRMERLSAVAAELLHTEQPSTIERLTGAGVVFGTMAYLAPEAAFGMEAVDARSDLFALGIILYEMLAGCHPFTADDPVQLFTRMSTLQAPPIAERAPGTQVPVALEAVARRLIQKLPDARFSSAEALLEALDEACEEASLSLPRPVSSSTRPPPGSAAKASVPPPPAVPEIAADSGTTAPSALSPSQRVTSSGLRSSEEPGAPEGAASKPASSDLDGRVSAERVSAERVSAERVSAERVSAEPNPIERVSAERVSAEPVSDQPMSAERTSAEPVSSGEPSPRAGASPEGVRTSESSSAAAPKAEAEAEAPSQDAGGKRQVIAERTPPPSEPPSSEPPPPSEPFSSRPALTPDLDAPRAAGAGGGKGSAGAAKKPGDARRKPQGNLAALVFGGAILGIFCVWVVTRGDDADRPPSRTEALSEKLKPRQKSLENMRIVTPSARALGSARPPSPEAASSTSAAASATPAAPAGAPDPAVREALQEAVKKRSWDEAADMLLDLAKRDPGALDSAVMADAARVIAVAVAAPPGTNPRAEPVFEALARSFGTGGPDVLYRLIETRGRSGPALRAAEKLRSPEVAAVASPAVRTAFALRDVPCNEKLDLLDRAVAEGDARTLLVMETMVRACFTQSQTVDDAIQRLKDRLKAK</sequence>
<dbReference type="STRING" id="1192034.CAP_2125"/>
<feature type="compositionally biased region" description="Low complexity" evidence="5">
    <location>
        <begin position="476"/>
        <end position="485"/>
    </location>
</feature>
<evidence type="ECO:0000256" key="3">
    <source>
        <dbReference type="ARBA" id="ARBA00022777"/>
    </source>
</evidence>
<keyword evidence="1" id="KW-0808">Transferase</keyword>
<feature type="region of interest" description="Disordered" evidence="5">
    <location>
        <begin position="591"/>
        <end position="659"/>
    </location>
</feature>
<dbReference type="eggNOG" id="COG0515">
    <property type="taxonomic scope" value="Bacteria"/>
</dbReference>
<dbReference type="PROSITE" id="PS00108">
    <property type="entry name" value="PROTEIN_KINASE_ST"/>
    <property type="match status" value="1"/>
</dbReference>
<dbReference type="Pfam" id="PF00069">
    <property type="entry name" value="Pkinase"/>
    <property type="match status" value="1"/>
</dbReference>
<feature type="region of interest" description="Disordered" evidence="5">
    <location>
        <begin position="323"/>
        <end position="563"/>
    </location>
</feature>
<dbReference type="InterPro" id="IPR011009">
    <property type="entry name" value="Kinase-like_dom_sf"/>
</dbReference>
<dbReference type="SMART" id="SM00220">
    <property type="entry name" value="S_TKc"/>
    <property type="match status" value="1"/>
</dbReference>
<dbReference type="Gene3D" id="1.10.510.10">
    <property type="entry name" value="Transferase(Phosphotransferase) domain 1"/>
    <property type="match status" value="1"/>
</dbReference>
<evidence type="ECO:0000256" key="5">
    <source>
        <dbReference type="SAM" id="MobiDB-lite"/>
    </source>
</evidence>
<dbReference type="InterPro" id="IPR000719">
    <property type="entry name" value="Prot_kinase_dom"/>
</dbReference>
<evidence type="ECO:0000259" key="6">
    <source>
        <dbReference type="PROSITE" id="PS50011"/>
    </source>
</evidence>
<dbReference type="Proteomes" id="UP000019678">
    <property type="component" value="Unassembled WGS sequence"/>
</dbReference>
<feature type="compositionally biased region" description="Low complexity" evidence="5">
    <location>
        <begin position="635"/>
        <end position="657"/>
    </location>
</feature>
<dbReference type="AlphaFoldDB" id="A0A017TBE2"/>
<accession>A0A017TBE2</accession>
<dbReference type="EMBL" id="ASRX01000017">
    <property type="protein sequence ID" value="EYF06247.1"/>
    <property type="molecule type" value="Genomic_DNA"/>
</dbReference>
<keyword evidence="2" id="KW-0547">Nucleotide-binding</keyword>
<dbReference type="CDD" id="cd14014">
    <property type="entry name" value="STKc_PknB_like"/>
    <property type="match status" value="1"/>
</dbReference>
<feature type="compositionally biased region" description="Basic and acidic residues" evidence="5">
    <location>
        <begin position="591"/>
        <end position="614"/>
    </location>
</feature>
<keyword evidence="4" id="KW-0067">ATP-binding</keyword>
<dbReference type="Gene3D" id="3.30.200.20">
    <property type="entry name" value="Phosphorylase Kinase, domain 1"/>
    <property type="match status" value="1"/>
</dbReference>
<feature type="compositionally biased region" description="Low complexity" evidence="5">
    <location>
        <begin position="323"/>
        <end position="344"/>
    </location>
</feature>
<dbReference type="SUPFAM" id="SSF56112">
    <property type="entry name" value="Protein kinase-like (PK-like)"/>
    <property type="match status" value="1"/>
</dbReference>
<comment type="caution">
    <text evidence="7">The sequence shown here is derived from an EMBL/GenBank/DDBJ whole genome shotgun (WGS) entry which is preliminary data.</text>
</comment>
<feature type="compositionally biased region" description="Pro residues" evidence="5">
    <location>
        <begin position="508"/>
        <end position="524"/>
    </location>
</feature>
<keyword evidence="8" id="KW-1185">Reference proteome</keyword>
<dbReference type="PANTHER" id="PTHR43289:SF6">
    <property type="entry name" value="SERINE_THREONINE-PROTEIN KINASE NEKL-3"/>
    <property type="match status" value="1"/>
</dbReference>
<keyword evidence="7" id="KW-0723">Serine/threonine-protein kinase</keyword>
<gene>
    <name evidence="7" type="ORF">CAP_2125</name>
</gene>
<evidence type="ECO:0000256" key="4">
    <source>
        <dbReference type="ARBA" id="ARBA00022840"/>
    </source>
</evidence>
<evidence type="ECO:0000313" key="8">
    <source>
        <dbReference type="Proteomes" id="UP000019678"/>
    </source>
</evidence>
<dbReference type="InterPro" id="IPR008271">
    <property type="entry name" value="Ser/Thr_kinase_AS"/>
</dbReference>
<feature type="compositionally biased region" description="Polar residues" evidence="5">
    <location>
        <begin position="358"/>
        <end position="378"/>
    </location>
</feature>
<protein>
    <submittedName>
        <fullName evidence="7">Serine/threonine protein kinase</fullName>
    </submittedName>
</protein>
<dbReference type="RefSeq" id="WP_052374976.1">
    <property type="nucleotide sequence ID" value="NZ_ASRX01000017.1"/>
</dbReference>
<dbReference type="PROSITE" id="PS50011">
    <property type="entry name" value="PROTEIN_KINASE_DOM"/>
    <property type="match status" value="1"/>
</dbReference>
<evidence type="ECO:0000313" key="7">
    <source>
        <dbReference type="EMBL" id="EYF06247.1"/>
    </source>
</evidence>
<reference evidence="7 8" key="1">
    <citation type="submission" date="2013-05" db="EMBL/GenBank/DDBJ databases">
        <title>Genome assembly of Chondromyces apiculatus DSM 436.</title>
        <authorList>
            <person name="Sharma G."/>
            <person name="Khatri I."/>
            <person name="Kaur C."/>
            <person name="Mayilraj S."/>
            <person name="Subramanian S."/>
        </authorList>
    </citation>
    <scope>NUCLEOTIDE SEQUENCE [LARGE SCALE GENOMIC DNA]</scope>
    <source>
        <strain evidence="7 8">DSM 436</strain>
    </source>
</reference>
<organism evidence="7 8">
    <name type="scientific">Chondromyces apiculatus DSM 436</name>
    <dbReference type="NCBI Taxonomy" id="1192034"/>
    <lineage>
        <taxon>Bacteria</taxon>
        <taxon>Pseudomonadati</taxon>
        <taxon>Myxococcota</taxon>
        <taxon>Polyangia</taxon>
        <taxon>Polyangiales</taxon>
        <taxon>Polyangiaceae</taxon>
        <taxon>Chondromyces</taxon>
    </lineage>
</organism>
<evidence type="ECO:0000256" key="2">
    <source>
        <dbReference type="ARBA" id="ARBA00022741"/>
    </source>
</evidence>
<evidence type="ECO:0000256" key="1">
    <source>
        <dbReference type="ARBA" id="ARBA00022679"/>
    </source>
</evidence>
<name>A0A017TBE2_9BACT</name>
<proteinExistence type="predicted"/>
<dbReference type="PANTHER" id="PTHR43289">
    <property type="entry name" value="MITOGEN-ACTIVATED PROTEIN KINASE KINASE KINASE 20-RELATED"/>
    <property type="match status" value="1"/>
</dbReference>
<feature type="compositionally biased region" description="Basic and acidic residues" evidence="5">
    <location>
        <begin position="398"/>
        <end position="423"/>
    </location>
</feature>